<protein>
    <recommendedName>
        <fullName evidence="4">DUF5667 domain-containing protein</fullName>
    </recommendedName>
</protein>
<sequence length="199" mass="22574">MKKWSLWMYVGGSTLVVVIIGAFLISKQSSVEIPEEFSAARDQGAIIASRVVSSYRDSLTNLQFIAELDRAHEWDEALRIVRAELNRGDFIRADVIQLSSQLERMARLLTDIQPERARLMATEAISSEVALMSRLLSYNALLVQFFETLQQKFEGSLPNADEAMQALLVKINEEVQAINVFNERFQQAFAEFDRIVGNK</sequence>
<dbReference type="Proteomes" id="UP000228635">
    <property type="component" value="Unassembled WGS sequence"/>
</dbReference>
<feature type="transmembrane region" description="Helical" evidence="1">
    <location>
        <begin position="6"/>
        <end position="25"/>
    </location>
</feature>
<organism evidence="2 3">
    <name type="scientific">Candidatus Harrisonbacteria bacterium CG10_big_fil_rev_8_21_14_0_10_42_17</name>
    <dbReference type="NCBI Taxonomy" id="1974584"/>
    <lineage>
        <taxon>Bacteria</taxon>
        <taxon>Candidatus Harrisoniibacteriota</taxon>
    </lineage>
</organism>
<keyword evidence="1" id="KW-0812">Transmembrane</keyword>
<comment type="caution">
    <text evidence="2">The sequence shown here is derived from an EMBL/GenBank/DDBJ whole genome shotgun (WGS) entry which is preliminary data.</text>
</comment>
<accession>A0A2M6WJ01</accession>
<dbReference type="AlphaFoldDB" id="A0A2M6WJ01"/>
<evidence type="ECO:0000256" key="1">
    <source>
        <dbReference type="SAM" id="Phobius"/>
    </source>
</evidence>
<name>A0A2M6WJ01_9BACT</name>
<keyword evidence="1" id="KW-0472">Membrane</keyword>
<dbReference type="EMBL" id="PFBA01000012">
    <property type="protein sequence ID" value="PIT92745.1"/>
    <property type="molecule type" value="Genomic_DNA"/>
</dbReference>
<reference evidence="3" key="1">
    <citation type="submission" date="2017-09" db="EMBL/GenBank/DDBJ databases">
        <title>Depth-based differentiation of microbial function through sediment-hosted aquifers and enrichment of novel symbionts in the deep terrestrial subsurface.</title>
        <authorList>
            <person name="Probst A.J."/>
            <person name="Ladd B."/>
            <person name="Jarett J.K."/>
            <person name="Geller-Mcgrath D.E."/>
            <person name="Sieber C.M.K."/>
            <person name="Emerson J.B."/>
            <person name="Anantharaman K."/>
            <person name="Thomas B.C."/>
            <person name="Malmstrom R."/>
            <person name="Stieglmeier M."/>
            <person name="Klingl A."/>
            <person name="Woyke T."/>
            <person name="Ryan C.M."/>
            <person name="Banfield J.F."/>
        </authorList>
    </citation>
    <scope>NUCLEOTIDE SEQUENCE [LARGE SCALE GENOMIC DNA]</scope>
</reference>
<evidence type="ECO:0008006" key="4">
    <source>
        <dbReference type="Google" id="ProtNLM"/>
    </source>
</evidence>
<gene>
    <name evidence="2" type="ORF">COU08_01100</name>
</gene>
<proteinExistence type="predicted"/>
<keyword evidence="1" id="KW-1133">Transmembrane helix</keyword>
<evidence type="ECO:0000313" key="3">
    <source>
        <dbReference type="Proteomes" id="UP000228635"/>
    </source>
</evidence>
<evidence type="ECO:0000313" key="2">
    <source>
        <dbReference type="EMBL" id="PIT92745.1"/>
    </source>
</evidence>